<accession>A0A2T4ZHK6</accession>
<organism evidence="2 3">
    <name type="scientific">Phreatobacter oligotrophus</name>
    <dbReference type="NCBI Taxonomy" id="1122261"/>
    <lineage>
        <taxon>Bacteria</taxon>
        <taxon>Pseudomonadati</taxon>
        <taxon>Pseudomonadota</taxon>
        <taxon>Alphaproteobacteria</taxon>
        <taxon>Hyphomicrobiales</taxon>
        <taxon>Phreatobacteraceae</taxon>
        <taxon>Phreatobacter</taxon>
    </lineage>
</organism>
<keyword evidence="1" id="KW-1133">Transmembrane helix</keyword>
<gene>
    <name evidence="2" type="ORF">C8P69_101129</name>
</gene>
<sequence>MNRPDGNRRLGPVATLFVALAGVAGGLVLALYSFVQLRTAWLDGVFAFGDPTRTRIDLDYESEPLSYIVAMSALYPTAIVVGGGLAIVCAVIAYKQLTGRRRTR</sequence>
<dbReference type="AlphaFoldDB" id="A0A2T4ZHK6"/>
<dbReference type="OrthoDB" id="9769191at2"/>
<dbReference type="EMBL" id="PZZL01000001">
    <property type="protein sequence ID" value="PTM61461.1"/>
    <property type="molecule type" value="Genomic_DNA"/>
</dbReference>
<feature type="transmembrane region" description="Helical" evidence="1">
    <location>
        <begin position="67"/>
        <end position="94"/>
    </location>
</feature>
<evidence type="ECO:0000313" key="2">
    <source>
        <dbReference type="EMBL" id="PTM61461.1"/>
    </source>
</evidence>
<dbReference type="Proteomes" id="UP000241808">
    <property type="component" value="Unassembled WGS sequence"/>
</dbReference>
<name>A0A2T4ZHK6_9HYPH</name>
<keyword evidence="3" id="KW-1185">Reference proteome</keyword>
<dbReference type="RefSeq" id="WP_108173932.1">
    <property type="nucleotide sequence ID" value="NZ_PZZL01000001.1"/>
</dbReference>
<reference evidence="2 3" key="1">
    <citation type="submission" date="2018-04" db="EMBL/GenBank/DDBJ databases">
        <title>Genomic Encyclopedia of Archaeal and Bacterial Type Strains, Phase II (KMG-II): from individual species to whole genera.</title>
        <authorList>
            <person name="Goeker M."/>
        </authorList>
    </citation>
    <scope>NUCLEOTIDE SEQUENCE [LARGE SCALE GENOMIC DNA]</scope>
    <source>
        <strain evidence="2 3">DSM 25521</strain>
    </source>
</reference>
<protein>
    <submittedName>
        <fullName evidence="2">Uncharacterized protein</fullName>
    </submittedName>
</protein>
<proteinExistence type="predicted"/>
<feature type="transmembrane region" description="Helical" evidence="1">
    <location>
        <begin position="12"/>
        <end position="35"/>
    </location>
</feature>
<keyword evidence="1" id="KW-0472">Membrane</keyword>
<comment type="caution">
    <text evidence="2">The sequence shown here is derived from an EMBL/GenBank/DDBJ whole genome shotgun (WGS) entry which is preliminary data.</text>
</comment>
<evidence type="ECO:0000313" key="3">
    <source>
        <dbReference type="Proteomes" id="UP000241808"/>
    </source>
</evidence>
<evidence type="ECO:0000256" key="1">
    <source>
        <dbReference type="SAM" id="Phobius"/>
    </source>
</evidence>
<keyword evidence="1" id="KW-0812">Transmembrane</keyword>